<keyword evidence="1" id="KW-0677">Repeat</keyword>
<feature type="compositionally biased region" description="Polar residues" evidence="2">
    <location>
        <begin position="1575"/>
        <end position="1584"/>
    </location>
</feature>
<feature type="region of interest" description="Disordered" evidence="2">
    <location>
        <begin position="1559"/>
        <end position="1627"/>
    </location>
</feature>
<evidence type="ECO:0000256" key="1">
    <source>
        <dbReference type="ARBA" id="ARBA00022737"/>
    </source>
</evidence>
<dbReference type="NCBIfam" id="TIGR01643">
    <property type="entry name" value="YD_repeat_2x"/>
    <property type="match status" value="8"/>
</dbReference>
<dbReference type="Pfam" id="PF05593">
    <property type="entry name" value="RHS_repeat"/>
    <property type="match status" value="4"/>
</dbReference>
<feature type="region of interest" description="Disordered" evidence="2">
    <location>
        <begin position="248"/>
        <end position="368"/>
    </location>
</feature>
<dbReference type="Pfam" id="PF25023">
    <property type="entry name" value="TEN_YD-shell"/>
    <property type="match status" value="2"/>
</dbReference>
<feature type="compositionally biased region" description="Polar residues" evidence="2">
    <location>
        <begin position="288"/>
        <end position="301"/>
    </location>
</feature>
<feature type="compositionally biased region" description="Low complexity" evidence="2">
    <location>
        <begin position="331"/>
        <end position="341"/>
    </location>
</feature>
<feature type="domain" description="DUF6531" evidence="3">
    <location>
        <begin position="369"/>
        <end position="437"/>
    </location>
</feature>
<dbReference type="Gene3D" id="3.90.210.10">
    <property type="entry name" value="Heat-Labile Enterotoxin, subunit A"/>
    <property type="match status" value="1"/>
</dbReference>
<accession>A0A853ADW6</accession>
<keyword evidence="6" id="KW-1185">Reference proteome</keyword>
<dbReference type="InterPro" id="IPR045351">
    <property type="entry name" value="DUF6531"/>
</dbReference>
<protein>
    <submittedName>
        <fullName evidence="5">RHS repeat-associated protein</fullName>
    </submittedName>
</protein>
<evidence type="ECO:0000313" key="5">
    <source>
        <dbReference type="EMBL" id="NYI82128.1"/>
    </source>
</evidence>
<dbReference type="Pfam" id="PF20148">
    <property type="entry name" value="DUF6531"/>
    <property type="match status" value="1"/>
</dbReference>
<evidence type="ECO:0000313" key="6">
    <source>
        <dbReference type="Proteomes" id="UP000587002"/>
    </source>
</evidence>
<dbReference type="SUPFAM" id="SSF56399">
    <property type="entry name" value="ADP-ribosylation"/>
    <property type="match status" value="1"/>
</dbReference>
<dbReference type="InterPro" id="IPR031325">
    <property type="entry name" value="RHS_repeat"/>
</dbReference>
<dbReference type="EMBL" id="JACCFJ010000001">
    <property type="protein sequence ID" value="NYI82128.1"/>
    <property type="molecule type" value="Genomic_DNA"/>
</dbReference>
<proteinExistence type="predicted"/>
<dbReference type="PANTHER" id="PTHR32305">
    <property type="match status" value="1"/>
</dbReference>
<dbReference type="InterPro" id="IPR022385">
    <property type="entry name" value="Rhs_assc_core"/>
</dbReference>
<evidence type="ECO:0000259" key="3">
    <source>
        <dbReference type="Pfam" id="PF20148"/>
    </source>
</evidence>
<dbReference type="NCBIfam" id="TIGR03696">
    <property type="entry name" value="Rhs_assc_core"/>
    <property type="match status" value="1"/>
</dbReference>
<comment type="caution">
    <text evidence="5">The sequence shown here is derived from an EMBL/GenBank/DDBJ whole genome shotgun (WGS) entry which is preliminary data.</text>
</comment>
<dbReference type="InterPro" id="IPR038332">
    <property type="entry name" value="PPE_sf"/>
</dbReference>
<feature type="compositionally biased region" description="Basic and acidic residues" evidence="2">
    <location>
        <begin position="1607"/>
        <end position="1620"/>
    </location>
</feature>
<dbReference type="RefSeq" id="WP_343049913.1">
    <property type="nucleotide sequence ID" value="NZ_BAABFH010000001.1"/>
</dbReference>
<gene>
    <name evidence="5" type="ORF">HNR68_000758</name>
</gene>
<dbReference type="Gene3D" id="1.20.1260.20">
    <property type="entry name" value="PPE superfamily"/>
    <property type="match status" value="1"/>
</dbReference>
<dbReference type="Gene3D" id="2.180.10.10">
    <property type="entry name" value="RHS repeat-associated core"/>
    <property type="match status" value="4"/>
</dbReference>
<dbReference type="PANTHER" id="PTHR32305:SF15">
    <property type="entry name" value="PROTEIN RHSA-RELATED"/>
    <property type="match status" value="1"/>
</dbReference>
<feature type="domain" description="Teneurin-like YD-shell" evidence="4">
    <location>
        <begin position="861"/>
        <end position="1002"/>
    </location>
</feature>
<dbReference type="SUPFAM" id="SSF140453">
    <property type="entry name" value="EsxAB dimer-like"/>
    <property type="match status" value="1"/>
</dbReference>
<dbReference type="InterPro" id="IPR056823">
    <property type="entry name" value="TEN-like_YD-shell"/>
</dbReference>
<dbReference type="Proteomes" id="UP000587002">
    <property type="component" value="Unassembled WGS sequence"/>
</dbReference>
<evidence type="ECO:0000256" key="2">
    <source>
        <dbReference type="SAM" id="MobiDB-lite"/>
    </source>
</evidence>
<evidence type="ECO:0000259" key="4">
    <source>
        <dbReference type="Pfam" id="PF25023"/>
    </source>
</evidence>
<name>A0A853ADW6_9PSEU</name>
<reference evidence="5 6" key="1">
    <citation type="submission" date="2020-07" db="EMBL/GenBank/DDBJ databases">
        <title>Sequencing the genomes of 1000 actinobacteria strains.</title>
        <authorList>
            <person name="Klenk H.-P."/>
        </authorList>
    </citation>
    <scope>NUCLEOTIDE SEQUENCE [LARGE SCALE GENOMIC DNA]</scope>
    <source>
        <strain evidence="5 6">DSM 44065</strain>
    </source>
</reference>
<sequence length="1627" mass="175885">MTNPLVAQRQDSTQAFSGVPILESIDETKQAIESGDWAAGVMGAVGTGLDALSMAMDPFGSILAAGVGWLLEHVGPLSDALDALTGDADQIRAHSETWSNIATELGEVSTEMAALVSKDVADWTGEAADAYRQRSADTAKLIEAAQKAAEGASSGVGTAGEIVGAVRTLVRDIIAELVGRLISWALQVIATLGIGMTWVVPQVVTAVSKTVSKIADLTTKLVKAMKSLGDLVKKLTDGFGDAKKALDKIKKDGGGGAPKADSPAPTRSMGNDGPQSPGSSGDYPAPTRSMSNNDPAPSSPMSHDGPSPRSAEGGSTSRSIDGGPAAPPEPATTRAAGAANRGAGGDLRTVSGDAQTPSRDVANRRCETDPVDIATGEVVLTQVDAEIDAVLPLVVRRTHLSSYRVGSAFGASWASTLDQRLEAGSAGVSFAAEDGKLLFAPTPAPGQTVPFEGSPNTLTRHDNGGCTVVLVAEGLALHFAPGAEVLPLIGITDRHGNRIRFERDEAGNPVELQHSGGFRIRVDTEDGLVTALHLRGAAGGDDLPLMRYAYTDRRLTSVINASGQALRFDYDAQGRLTGWTDRNGIWYRYTYDSAGRCVRTEGAGGFLNGTFEYAGDVTRYTDSLGHTKVFHLNDAKQTVRETDPLGGETTFEWDAHDRLLSRTDALGRTVRYDYGDTGEVTAITLPDGSRQLIEYDDRRLPVTIIAPDGAVTRREYDENGNLTAVTDPAGAVTTYAYDERGALTAITDALGNVRRIETDAAGLPVSITNPLGATTTYRRDAFGRVTEVIDPVGGTTRIGWTVDGRLAWQTGPDGSTERWVRDGEGNVRTHVDQLGRSTTTETTAFDLPSVELGPDGSRKEFHYDTEMRLVAVVNERGETWRYEYDPAGNLVRETDFGGRSVSYTYDAAGQLVARTNAAGETVRFRYDLLGNLVERRSPTGTTTFRYDPMGRLLEAANDATRVSFERDRLGRVLAETVNGRTVASAYDALGRRVWRRTPSGAESTWEYDAAGHPVALHTAGRTLRFDHDVAGREVRRTLGAGTVLAQSWTADHRLASQALIRPDRTVQQRSYTYRPDGALIGVRDQLGGEHSYELDLVGRVTAVHGPQRTERYAYDAAGDLAHADWRRSGSVDDAAMGGRQYAGAVITRAGHTQYAHDAEGRIIARQVQRATWSYRWNAENQLIGVDTPDGQRWRYVYDPLGRRVAKERLRPDGGVAERVDFTWDDSSLVEQVHNGTNATVWEWLPGSYRVLSQTERTATAQQWVDQRFYAIVTDLVGTPADMVDPDGGLAWHVDTTLWGVLQSSPGRAYTPLRFPGQYHDPETGLHYNLNRYYDPTTARYVSRDPLGLAPSPNPHAYAPNPTRWIDPLGLMTCEGGTASSQAGQAGGNRGLNNPQLQPGPPRPQWMFRGDTRPVTGPDGLFETGMTSWGKNYDLPHHVHGGSGSKDSGYVSLTSDPHVAHQFALSPDGGEVIKKDGHHYLSMSGQVLKVQSTDNMFHTGSQNLPEDLKQRMAGQKEWDAVHHVAKENIHSSATVHGYFRQFNGEKILMPGTRISVTEHLNPNFVPNHPGYDPHSDPNSGFTSDTDLGLGNRSQKESTPEETDLGDPSSKDETAENDDHHRSSGRRRR</sequence>
<dbReference type="InterPro" id="IPR006530">
    <property type="entry name" value="YD"/>
</dbReference>
<organism evidence="5 6">
    <name type="scientific">Saccharopolyspora hordei</name>
    <dbReference type="NCBI Taxonomy" id="1838"/>
    <lineage>
        <taxon>Bacteria</taxon>
        <taxon>Bacillati</taxon>
        <taxon>Actinomycetota</taxon>
        <taxon>Actinomycetes</taxon>
        <taxon>Pseudonocardiales</taxon>
        <taxon>Pseudonocardiaceae</taxon>
        <taxon>Saccharopolyspora</taxon>
    </lineage>
</organism>
<dbReference type="InterPro" id="IPR050708">
    <property type="entry name" value="T6SS_VgrG/RHS"/>
</dbReference>
<feature type="domain" description="Teneurin-like YD-shell" evidence="4">
    <location>
        <begin position="1090"/>
        <end position="1344"/>
    </location>
</feature>
<dbReference type="InterPro" id="IPR036689">
    <property type="entry name" value="ESAT-6-like_sf"/>
</dbReference>
<feature type="region of interest" description="Disordered" evidence="2">
    <location>
        <begin position="1375"/>
        <end position="1404"/>
    </location>
</feature>